<dbReference type="GO" id="GO:0009294">
    <property type="term" value="P:DNA-mediated transformation"/>
    <property type="evidence" value="ECO:0007669"/>
    <property type="project" value="InterPro"/>
</dbReference>
<dbReference type="PANTHER" id="PTHR43022:SF1">
    <property type="entry name" value="PROTEIN SMF"/>
    <property type="match status" value="1"/>
</dbReference>
<comment type="similarity">
    <text evidence="1">Belongs to the DprA/Smf family.</text>
</comment>
<accession>A0A1I2SBX2</accession>
<name>A0A1I2SBX2_9FIRM</name>
<dbReference type="InterPro" id="IPR036388">
    <property type="entry name" value="WH-like_DNA-bd_sf"/>
</dbReference>
<protein>
    <submittedName>
        <fullName evidence="4">DNA processing protein</fullName>
    </submittedName>
</protein>
<dbReference type="Gene3D" id="3.40.50.450">
    <property type="match status" value="1"/>
</dbReference>
<dbReference type="Pfam" id="PF17782">
    <property type="entry name" value="WHD_DprA"/>
    <property type="match status" value="1"/>
</dbReference>
<dbReference type="Pfam" id="PF02481">
    <property type="entry name" value="DNA_processg_A"/>
    <property type="match status" value="1"/>
</dbReference>
<feature type="domain" description="DprA winged helix" evidence="3">
    <location>
        <begin position="307"/>
        <end position="358"/>
    </location>
</feature>
<dbReference type="Proteomes" id="UP000199337">
    <property type="component" value="Unassembled WGS sequence"/>
</dbReference>
<dbReference type="AlphaFoldDB" id="A0A1I2SBX2"/>
<dbReference type="PANTHER" id="PTHR43022">
    <property type="entry name" value="PROTEIN SMF"/>
    <property type="match status" value="1"/>
</dbReference>
<dbReference type="InterPro" id="IPR057666">
    <property type="entry name" value="DrpA_SLOG"/>
</dbReference>
<dbReference type="RefSeq" id="WP_092470904.1">
    <property type="nucleotide sequence ID" value="NZ_FOOX01000005.1"/>
</dbReference>
<reference evidence="5" key="1">
    <citation type="submission" date="2016-10" db="EMBL/GenBank/DDBJ databases">
        <authorList>
            <person name="Varghese N."/>
            <person name="Submissions S."/>
        </authorList>
    </citation>
    <scope>NUCLEOTIDE SEQUENCE [LARGE SCALE GENOMIC DNA]</scope>
    <source>
        <strain evidence="5">DSM 17038</strain>
    </source>
</reference>
<dbReference type="STRING" id="341036.SAMN05660649_01857"/>
<dbReference type="Gene3D" id="1.10.10.10">
    <property type="entry name" value="Winged helix-like DNA-binding domain superfamily/Winged helix DNA-binding domain"/>
    <property type="match status" value="1"/>
</dbReference>
<evidence type="ECO:0000256" key="1">
    <source>
        <dbReference type="ARBA" id="ARBA00006525"/>
    </source>
</evidence>
<evidence type="ECO:0000259" key="2">
    <source>
        <dbReference type="Pfam" id="PF02481"/>
    </source>
</evidence>
<keyword evidence="5" id="KW-1185">Reference proteome</keyword>
<proteinExistence type="inferred from homology"/>
<gene>
    <name evidence="4" type="ORF">SAMN05660649_01857</name>
</gene>
<feature type="domain" description="Smf/DprA SLOG" evidence="2">
    <location>
        <begin position="79"/>
        <end position="288"/>
    </location>
</feature>
<organism evidence="4 5">
    <name type="scientific">Desulfotruncus arcticus DSM 17038</name>
    <dbReference type="NCBI Taxonomy" id="1121424"/>
    <lineage>
        <taxon>Bacteria</taxon>
        <taxon>Bacillati</taxon>
        <taxon>Bacillota</taxon>
        <taxon>Clostridia</taxon>
        <taxon>Eubacteriales</taxon>
        <taxon>Desulfallaceae</taxon>
        <taxon>Desulfotruncus</taxon>
    </lineage>
</organism>
<evidence type="ECO:0000313" key="4">
    <source>
        <dbReference type="EMBL" id="SFG50308.1"/>
    </source>
</evidence>
<dbReference type="NCBIfam" id="TIGR00732">
    <property type="entry name" value="dprA"/>
    <property type="match status" value="1"/>
</dbReference>
<dbReference type="InterPro" id="IPR041614">
    <property type="entry name" value="DprA_WH"/>
</dbReference>
<dbReference type="EMBL" id="FOOX01000005">
    <property type="protein sequence ID" value="SFG50308.1"/>
    <property type="molecule type" value="Genomic_DNA"/>
</dbReference>
<dbReference type="InterPro" id="IPR003488">
    <property type="entry name" value="DprA"/>
</dbReference>
<sequence length="364" mass="39859">MDERVFWLAWHYILAGQSQRFWEIINYFASPEEAWFAAEKDFLFLKGLHRRDVSNLLLRRQRTDLSEVASWLMDNRFSVLLFNDCRYPEQLKNIFDPPPALYMRGDARLLTGVSVALVGSRKATGYGLNVAEKLARELAEAEIKVISGMARGVDTAAHRGAISASGVTIAVLGCGIDVVYPRENEKLMYGIIDNGGAVVSEFPPGSPPEAWHFPVRNRVISGLSKAVVVVEAAERSGALITAHVALDQGREVMAVPGNITNKLSQGPNNLIKQGAVPVTSTSDILEGLGLGLIFAPDAGRGEQNLSLSVNEKKIFSLIEYEPVSLEILVQKSGLPPGEVMTGLMFLEIKGCVKQMPGKLYYRTG</sequence>
<evidence type="ECO:0000313" key="5">
    <source>
        <dbReference type="Proteomes" id="UP000199337"/>
    </source>
</evidence>
<dbReference type="OrthoDB" id="9785707at2"/>
<dbReference type="SUPFAM" id="SSF102405">
    <property type="entry name" value="MCP/YpsA-like"/>
    <property type="match status" value="1"/>
</dbReference>
<evidence type="ECO:0000259" key="3">
    <source>
        <dbReference type="Pfam" id="PF17782"/>
    </source>
</evidence>